<comment type="caution">
    <text evidence="2">The sequence shown here is derived from an EMBL/GenBank/DDBJ whole genome shotgun (WGS) entry which is preliminary data.</text>
</comment>
<sequence>MNLYENRSVSSLFPLVIMFCLISTSLLAAQISDPDASQKASIDKMHHKLHIDQAPFKLQEVQALKELNEMTILDDVKLENIDVKIDELMAAKTQIMRLRYEHLIEMRAILSEAQKVPYDKNVLKRSLVK</sequence>
<evidence type="ECO:0000256" key="1">
    <source>
        <dbReference type="SAM" id="SignalP"/>
    </source>
</evidence>
<evidence type="ECO:0000313" key="3">
    <source>
        <dbReference type="Proteomes" id="UP000197068"/>
    </source>
</evidence>
<feature type="signal peptide" evidence="1">
    <location>
        <begin position="1"/>
        <end position="28"/>
    </location>
</feature>
<protein>
    <recommendedName>
        <fullName evidence="4">Periplasmic heavy metal sensor</fullName>
    </recommendedName>
</protein>
<dbReference type="RefSeq" id="WP_057181039.1">
    <property type="nucleotide sequence ID" value="NZ_BDQM01000014.1"/>
</dbReference>
<dbReference type="Gene3D" id="1.20.120.1490">
    <property type="match status" value="1"/>
</dbReference>
<keyword evidence="3" id="KW-1185">Reference proteome</keyword>
<dbReference type="EMBL" id="BDQM01000014">
    <property type="protein sequence ID" value="GAW96379.1"/>
    <property type="molecule type" value="Genomic_DNA"/>
</dbReference>
<accession>A0ABQ0MVJ2</accession>
<organism evidence="2 3">
    <name type="scientific">Colwellia marinimaniae</name>
    <dbReference type="NCBI Taxonomy" id="1513592"/>
    <lineage>
        <taxon>Bacteria</taxon>
        <taxon>Pseudomonadati</taxon>
        <taxon>Pseudomonadota</taxon>
        <taxon>Gammaproteobacteria</taxon>
        <taxon>Alteromonadales</taxon>
        <taxon>Colwelliaceae</taxon>
        <taxon>Colwellia</taxon>
    </lineage>
</organism>
<feature type="chain" id="PRO_5046813958" description="Periplasmic heavy metal sensor" evidence="1">
    <location>
        <begin position="29"/>
        <end position="129"/>
    </location>
</feature>
<evidence type="ECO:0008006" key="4">
    <source>
        <dbReference type="Google" id="ProtNLM"/>
    </source>
</evidence>
<dbReference type="Proteomes" id="UP000197068">
    <property type="component" value="Unassembled WGS sequence"/>
</dbReference>
<name>A0ABQ0MVJ2_9GAMM</name>
<proteinExistence type="predicted"/>
<gene>
    <name evidence="2" type="ORF">MTCD1_01993</name>
</gene>
<keyword evidence="1" id="KW-0732">Signal</keyword>
<evidence type="ECO:0000313" key="2">
    <source>
        <dbReference type="EMBL" id="GAW96379.1"/>
    </source>
</evidence>
<reference evidence="2 3" key="1">
    <citation type="submission" date="2017-06" db="EMBL/GenBank/DDBJ databases">
        <title>Whole Genome Sequences of Colwellia marinimaniae MTCD1.</title>
        <authorList>
            <person name="Kusumoto H."/>
            <person name="Inoue M."/>
            <person name="Tanikawa K."/>
            <person name="Maeji H."/>
            <person name="Cameron J.H."/>
            <person name="Bartlett D.H."/>
        </authorList>
    </citation>
    <scope>NUCLEOTIDE SEQUENCE [LARGE SCALE GENOMIC DNA]</scope>
    <source>
        <strain evidence="2 3">MTCD1</strain>
    </source>
</reference>